<proteinExistence type="predicted"/>
<dbReference type="AlphaFoldDB" id="A0A1X7UZM6"/>
<reference evidence="1" key="1">
    <citation type="submission" date="2017-05" db="UniProtKB">
        <authorList>
            <consortium name="EnsemblMetazoa"/>
        </authorList>
    </citation>
    <scope>IDENTIFICATION</scope>
</reference>
<dbReference type="InParanoid" id="A0A1X7UZM6"/>
<evidence type="ECO:0000313" key="1">
    <source>
        <dbReference type="EnsemblMetazoa" id="Aqu2.1.32802_001"/>
    </source>
</evidence>
<name>A0A1X7UZM6_AMPQE</name>
<organism evidence="1">
    <name type="scientific">Amphimedon queenslandica</name>
    <name type="common">Sponge</name>
    <dbReference type="NCBI Taxonomy" id="400682"/>
    <lineage>
        <taxon>Eukaryota</taxon>
        <taxon>Metazoa</taxon>
        <taxon>Porifera</taxon>
        <taxon>Demospongiae</taxon>
        <taxon>Heteroscleromorpha</taxon>
        <taxon>Haplosclerida</taxon>
        <taxon>Niphatidae</taxon>
        <taxon>Amphimedon</taxon>
    </lineage>
</organism>
<evidence type="ECO:0008006" key="2">
    <source>
        <dbReference type="Google" id="ProtNLM"/>
    </source>
</evidence>
<accession>A0A1X7UZM6</accession>
<dbReference type="EnsemblMetazoa" id="Aqu2.1.32802_001">
    <property type="protein sequence ID" value="Aqu2.1.32802_001"/>
    <property type="gene ID" value="Aqu2.1.32802"/>
</dbReference>
<protein>
    <recommendedName>
        <fullName evidence="2">OTU domain-containing protein</fullName>
    </recommendedName>
</protein>
<sequence>DWVQKAVAIISKLSGITVVQRVDAVKKVPYREIAPLIQDEIVRDGACFYRTIAKAITGIDDNHFAVRMSLRISCLTLQLFLPLEDSFVLEFIKILLH</sequence>